<dbReference type="SUPFAM" id="SSF51445">
    <property type="entry name" value="(Trans)glycosidases"/>
    <property type="match status" value="1"/>
</dbReference>
<comment type="caution">
    <text evidence="1">The sequence shown here is derived from an EMBL/GenBank/DDBJ whole genome shotgun (WGS) entry which is preliminary data.</text>
</comment>
<reference evidence="1" key="1">
    <citation type="submission" date="2023-03" db="EMBL/GenBank/DDBJ databases">
        <title>Massive genome expansion in bonnet fungi (Mycena s.s.) driven by repeated elements and novel gene families across ecological guilds.</title>
        <authorList>
            <consortium name="Lawrence Berkeley National Laboratory"/>
            <person name="Harder C.B."/>
            <person name="Miyauchi S."/>
            <person name="Viragh M."/>
            <person name="Kuo A."/>
            <person name="Thoen E."/>
            <person name="Andreopoulos B."/>
            <person name="Lu D."/>
            <person name="Skrede I."/>
            <person name="Drula E."/>
            <person name="Henrissat B."/>
            <person name="Morin E."/>
            <person name="Kohler A."/>
            <person name="Barry K."/>
            <person name="LaButti K."/>
            <person name="Morin E."/>
            <person name="Salamov A."/>
            <person name="Lipzen A."/>
            <person name="Mereny Z."/>
            <person name="Hegedus B."/>
            <person name="Baldrian P."/>
            <person name="Stursova M."/>
            <person name="Weitz H."/>
            <person name="Taylor A."/>
            <person name="Grigoriev I.V."/>
            <person name="Nagy L.G."/>
            <person name="Martin F."/>
            <person name="Kauserud H."/>
        </authorList>
    </citation>
    <scope>NUCLEOTIDE SEQUENCE</scope>
    <source>
        <strain evidence="1">CBHHK002</strain>
    </source>
</reference>
<proteinExistence type="predicted"/>
<protein>
    <submittedName>
        <fullName evidence="1">Uncharacterized protein</fullName>
    </submittedName>
</protein>
<organism evidence="1 2">
    <name type="scientific">Mycena albidolilacea</name>
    <dbReference type="NCBI Taxonomy" id="1033008"/>
    <lineage>
        <taxon>Eukaryota</taxon>
        <taxon>Fungi</taxon>
        <taxon>Dikarya</taxon>
        <taxon>Basidiomycota</taxon>
        <taxon>Agaricomycotina</taxon>
        <taxon>Agaricomycetes</taxon>
        <taxon>Agaricomycetidae</taxon>
        <taxon>Agaricales</taxon>
        <taxon>Marasmiineae</taxon>
        <taxon>Mycenaceae</taxon>
        <taxon>Mycena</taxon>
    </lineage>
</organism>
<evidence type="ECO:0000313" key="1">
    <source>
        <dbReference type="EMBL" id="KAJ7351366.1"/>
    </source>
</evidence>
<sequence>MLAYIHVIIEFMLQPEYGDLIPMFGIVNEACLAGIRCDVLTSLYIALPLLASRCCSTDTTTQLPRMIRGITDGLPPGSDRVIFDTHPYFVFDGSPNNSPIMTSMDPR</sequence>
<evidence type="ECO:0000313" key="2">
    <source>
        <dbReference type="Proteomes" id="UP001218218"/>
    </source>
</evidence>
<accession>A0AAD7EW23</accession>
<dbReference type="EMBL" id="JARIHO010000013">
    <property type="protein sequence ID" value="KAJ7351366.1"/>
    <property type="molecule type" value="Genomic_DNA"/>
</dbReference>
<keyword evidence="2" id="KW-1185">Reference proteome</keyword>
<dbReference type="InterPro" id="IPR017853">
    <property type="entry name" value="GH"/>
</dbReference>
<dbReference type="Proteomes" id="UP001218218">
    <property type="component" value="Unassembled WGS sequence"/>
</dbReference>
<dbReference type="AlphaFoldDB" id="A0AAD7EW23"/>
<gene>
    <name evidence="1" type="ORF">DFH08DRAFT_957687</name>
</gene>
<name>A0AAD7EW23_9AGAR</name>